<dbReference type="SUPFAM" id="SSF55729">
    <property type="entry name" value="Acyl-CoA N-acyltransferases (Nat)"/>
    <property type="match status" value="1"/>
</dbReference>
<dbReference type="CDD" id="cd04301">
    <property type="entry name" value="NAT_SF"/>
    <property type="match status" value="1"/>
</dbReference>
<dbReference type="PANTHER" id="PTHR42791:SF16">
    <property type="entry name" value="N-ACETYLTRANSFERASE DOMAIN-CONTAINING PROTEIN"/>
    <property type="match status" value="1"/>
</dbReference>
<gene>
    <name evidence="2" type="ORF">DBV05_g7589</name>
</gene>
<dbReference type="EMBL" id="VCHE01000053">
    <property type="protein sequence ID" value="KAB2573793.1"/>
    <property type="molecule type" value="Genomic_DNA"/>
</dbReference>
<organism evidence="2 3">
    <name type="scientific">Lasiodiplodia theobromae</name>
    <dbReference type="NCBI Taxonomy" id="45133"/>
    <lineage>
        <taxon>Eukaryota</taxon>
        <taxon>Fungi</taxon>
        <taxon>Dikarya</taxon>
        <taxon>Ascomycota</taxon>
        <taxon>Pezizomycotina</taxon>
        <taxon>Dothideomycetes</taxon>
        <taxon>Dothideomycetes incertae sedis</taxon>
        <taxon>Botryosphaeriales</taxon>
        <taxon>Botryosphaeriaceae</taxon>
        <taxon>Lasiodiplodia</taxon>
    </lineage>
</organism>
<evidence type="ECO:0000259" key="1">
    <source>
        <dbReference type="PROSITE" id="PS51186"/>
    </source>
</evidence>
<dbReference type="AlphaFoldDB" id="A0A5N5D7M1"/>
<dbReference type="OrthoDB" id="2744543at2759"/>
<proteinExistence type="predicted"/>
<dbReference type="GO" id="GO:0016747">
    <property type="term" value="F:acyltransferase activity, transferring groups other than amino-acyl groups"/>
    <property type="evidence" value="ECO:0007669"/>
    <property type="project" value="InterPro"/>
</dbReference>
<evidence type="ECO:0000313" key="2">
    <source>
        <dbReference type="EMBL" id="KAB2573793.1"/>
    </source>
</evidence>
<sequence>MRTRLLVRDDVSNAAHVAVAAYVDDAQDAYIYPKRHEYPLRYLKVKTDIIQHSLEDSIALPIVAVLEPNDEGWNGTPEIMGFCIWYREGADQNEEEAQNRDAQKKKPWISRLKERILDSDIVDYIRDVRNPIVDASHARAVAETCSRSDSQRWIEDGYQKPEQFYGIMDVAVDPKFQRRGVARMMLEWGMARAEEESVPVHLSATPAGAPLYRSLGFRSVGKWTWRPNQEAEWEIMRWDPPRAGLGQTGRSAA</sequence>
<keyword evidence="3" id="KW-1185">Reference proteome</keyword>
<name>A0A5N5D7M1_9PEZI</name>
<dbReference type="Pfam" id="PF13508">
    <property type="entry name" value="Acetyltransf_7"/>
    <property type="match status" value="1"/>
</dbReference>
<comment type="caution">
    <text evidence="2">The sequence shown here is derived from an EMBL/GenBank/DDBJ whole genome shotgun (WGS) entry which is preliminary data.</text>
</comment>
<dbReference type="InterPro" id="IPR052523">
    <property type="entry name" value="Trichothecene_AcTrans"/>
</dbReference>
<dbReference type="PROSITE" id="PS51186">
    <property type="entry name" value="GNAT"/>
    <property type="match status" value="1"/>
</dbReference>
<evidence type="ECO:0000313" key="3">
    <source>
        <dbReference type="Proteomes" id="UP000325902"/>
    </source>
</evidence>
<dbReference type="InterPro" id="IPR016181">
    <property type="entry name" value="Acyl_CoA_acyltransferase"/>
</dbReference>
<protein>
    <recommendedName>
        <fullName evidence="1">N-acetyltransferase domain-containing protein</fullName>
    </recommendedName>
</protein>
<reference evidence="2 3" key="1">
    <citation type="journal article" date="2019" name="Sci. Rep.">
        <title>A multi-omics analysis of the grapevine pathogen Lasiodiplodia theobromae reveals that temperature affects the expression of virulence- and pathogenicity-related genes.</title>
        <authorList>
            <person name="Felix C."/>
            <person name="Meneses R."/>
            <person name="Goncalves M.F.M."/>
            <person name="Tilleman L."/>
            <person name="Duarte A.S."/>
            <person name="Jorrin-Novo J.V."/>
            <person name="Van de Peer Y."/>
            <person name="Deforce D."/>
            <person name="Van Nieuwerburgh F."/>
            <person name="Esteves A.C."/>
            <person name="Alves A."/>
        </authorList>
    </citation>
    <scope>NUCLEOTIDE SEQUENCE [LARGE SCALE GENOMIC DNA]</scope>
    <source>
        <strain evidence="2 3">LA-SOL3</strain>
    </source>
</reference>
<dbReference type="InterPro" id="IPR000182">
    <property type="entry name" value="GNAT_dom"/>
</dbReference>
<feature type="domain" description="N-acetyltransferase" evidence="1">
    <location>
        <begin position="92"/>
        <end position="239"/>
    </location>
</feature>
<dbReference type="Proteomes" id="UP000325902">
    <property type="component" value="Unassembled WGS sequence"/>
</dbReference>
<dbReference type="Gene3D" id="3.40.630.30">
    <property type="match status" value="1"/>
</dbReference>
<accession>A0A5N5D7M1</accession>
<dbReference type="PANTHER" id="PTHR42791">
    <property type="entry name" value="GNAT FAMILY ACETYLTRANSFERASE"/>
    <property type="match status" value="1"/>
</dbReference>